<proteinExistence type="predicted"/>
<name>B5CS84_9FIRM</name>
<dbReference type="Gene3D" id="6.10.140.1840">
    <property type="match status" value="1"/>
</dbReference>
<dbReference type="Proteomes" id="UP000003254">
    <property type="component" value="Unassembled WGS sequence"/>
</dbReference>
<organism evidence="1 2">
    <name type="scientific">[Ruminococcus] lactaris ATCC 29176</name>
    <dbReference type="NCBI Taxonomy" id="471875"/>
    <lineage>
        <taxon>Bacteria</taxon>
        <taxon>Bacillati</taxon>
        <taxon>Bacillota</taxon>
        <taxon>Clostridia</taxon>
        <taxon>Lachnospirales</taxon>
        <taxon>Lachnospiraceae</taxon>
        <taxon>Mediterraneibacter</taxon>
    </lineage>
</organism>
<dbReference type="AlphaFoldDB" id="B5CS84"/>
<comment type="caution">
    <text evidence="1">The sequence shown here is derived from an EMBL/GenBank/DDBJ whole genome shotgun (WGS) entry which is preliminary data.</text>
</comment>
<accession>B5CS84</accession>
<dbReference type="eggNOG" id="ENOG5032ZBQ">
    <property type="taxonomic scope" value="Bacteria"/>
</dbReference>
<sequence length="119" mass="14099">MVSFIGLKTKVGGKNMEPTKKDWKLYRERIGDWQEAYMEKLVQKYVEYLQENLPASDKFWELENRIKNDKKKPGVLIEVRKSSMIWDIVRLIHDEVVTVKDLEGFSNELVEAVELILNR</sequence>
<protein>
    <recommendedName>
        <fullName evidence="3">Multidrug transporter</fullName>
    </recommendedName>
</protein>
<reference evidence="1 2" key="2">
    <citation type="submission" date="2008-08" db="EMBL/GenBank/DDBJ databases">
        <authorList>
            <person name="Fulton L."/>
            <person name="Clifton S."/>
            <person name="Fulton B."/>
            <person name="Xu J."/>
            <person name="Minx P."/>
            <person name="Pepin K.H."/>
            <person name="Johnson M."/>
            <person name="Bhonagiri V."/>
            <person name="Nash W.E."/>
            <person name="Mardis E.R."/>
            <person name="Wilson R.K."/>
        </authorList>
    </citation>
    <scope>NUCLEOTIDE SEQUENCE [LARGE SCALE GENOMIC DNA]</scope>
    <source>
        <strain evidence="1 2">ATCC 29176</strain>
    </source>
</reference>
<evidence type="ECO:0000313" key="1">
    <source>
        <dbReference type="EMBL" id="EDY31910.1"/>
    </source>
</evidence>
<evidence type="ECO:0008006" key="3">
    <source>
        <dbReference type="Google" id="ProtNLM"/>
    </source>
</evidence>
<evidence type="ECO:0000313" key="2">
    <source>
        <dbReference type="Proteomes" id="UP000003254"/>
    </source>
</evidence>
<dbReference type="InterPro" id="IPR053747">
    <property type="entry name" value="Fluoresc_Recovery_Reg"/>
</dbReference>
<keyword evidence="2" id="KW-1185">Reference proteome</keyword>
<reference evidence="1 2" key="1">
    <citation type="submission" date="2008-08" db="EMBL/GenBank/DDBJ databases">
        <title>Draft genome sequence of Ruminococcus lactaris ATCC 29176.</title>
        <authorList>
            <person name="Sudarsanam P."/>
            <person name="Ley R."/>
            <person name="Guruge J."/>
            <person name="Turnbaugh P.J."/>
            <person name="Mahowald M."/>
            <person name="Liep D."/>
            <person name="Gordon J."/>
        </authorList>
    </citation>
    <scope>NUCLEOTIDE SEQUENCE [LARGE SCALE GENOMIC DNA]</scope>
    <source>
        <strain evidence="1 2">ATCC 29176</strain>
    </source>
</reference>
<gene>
    <name evidence="1" type="ORF">RUMLAC_02342</name>
</gene>
<dbReference type="EMBL" id="ABOU02000049">
    <property type="protein sequence ID" value="EDY31910.1"/>
    <property type="molecule type" value="Genomic_DNA"/>
</dbReference>
<dbReference type="HOGENOM" id="CLU_174895_0_0_9"/>